<dbReference type="Proteomes" id="UP001377337">
    <property type="component" value="Chromosome"/>
</dbReference>
<sequence length="183" mass="20556">MKKIIYLIRHCKAIGQEAEAHLTHEGKAQAASIASFLASKSIDVLYSSPFKRAIDSVLPFSQESDLEIILDQRLAERILSKHNIQDWMDKLSQTFQDKTLVFEGGESSMAASSRGLEAIWVFLDGPFHTAAMVSHGNMISLILNHFDDAFGYEQWKTLSNPDVYLLEFEGSVPKVRRVWGSPV</sequence>
<dbReference type="InterPro" id="IPR013078">
    <property type="entry name" value="His_Pase_superF_clade-1"/>
</dbReference>
<reference evidence="1 2" key="1">
    <citation type="submission" date="2024-02" db="EMBL/GenBank/DDBJ databases">
        <title>Seven novel Bacillus-like species.</title>
        <authorList>
            <person name="Liu G."/>
        </authorList>
    </citation>
    <scope>NUCLEOTIDE SEQUENCE [LARGE SCALE GENOMIC DNA]</scope>
    <source>
        <strain evidence="1 2">FJAT-52054</strain>
    </source>
</reference>
<dbReference type="EC" id="3.1.3.-" evidence="1"/>
<dbReference type="Pfam" id="PF00300">
    <property type="entry name" value="His_Phos_1"/>
    <property type="match status" value="1"/>
</dbReference>
<dbReference type="Gene3D" id="3.40.50.1240">
    <property type="entry name" value="Phosphoglycerate mutase-like"/>
    <property type="match status" value="1"/>
</dbReference>
<keyword evidence="1" id="KW-0378">Hydrolase</keyword>
<accession>A0ABZ2NHB7</accession>
<dbReference type="CDD" id="cd07067">
    <property type="entry name" value="HP_PGM_like"/>
    <property type="match status" value="1"/>
</dbReference>
<organism evidence="1 2">
    <name type="scientific">Metabacillus sediminis</name>
    <dbReference type="NCBI Taxonomy" id="3117746"/>
    <lineage>
        <taxon>Bacteria</taxon>
        <taxon>Bacillati</taxon>
        <taxon>Bacillota</taxon>
        <taxon>Bacilli</taxon>
        <taxon>Bacillales</taxon>
        <taxon>Bacillaceae</taxon>
        <taxon>Metabacillus</taxon>
    </lineage>
</organism>
<dbReference type="SMART" id="SM00855">
    <property type="entry name" value="PGAM"/>
    <property type="match status" value="1"/>
</dbReference>
<name>A0ABZ2NHB7_9BACI</name>
<keyword evidence="2" id="KW-1185">Reference proteome</keyword>
<gene>
    <name evidence="1" type="ORF">WCV65_01040</name>
</gene>
<dbReference type="InterPro" id="IPR050275">
    <property type="entry name" value="PGM_Phosphatase"/>
</dbReference>
<evidence type="ECO:0000313" key="2">
    <source>
        <dbReference type="Proteomes" id="UP001377337"/>
    </source>
</evidence>
<protein>
    <submittedName>
        <fullName evidence="1">Histidine phosphatase family protein</fullName>
        <ecNumber evidence="1">3.1.3.-</ecNumber>
    </submittedName>
</protein>
<dbReference type="GO" id="GO:0016787">
    <property type="term" value="F:hydrolase activity"/>
    <property type="evidence" value="ECO:0007669"/>
    <property type="project" value="UniProtKB-KW"/>
</dbReference>
<dbReference type="RefSeq" id="WP_338779376.1">
    <property type="nucleotide sequence ID" value="NZ_CP147407.1"/>
</dbReference>
<dbReference type="EMBL" id="CP147407">
    <property type="protein sequence ID" value="WXB97133.1"/>
    <property type="molecule type" value="Genomic_DNA"/>
</dbReference>
<dbReference type="PANTHER" id="PTHR48100">
    <property type="entry name" value="BROAD-SPECIFICITY PHOSPHATASE YOR283W-RELATED"/>
    <property type="match status" value="1"/>
</dbReference>
<dbReference type="SUPFAM" id="SSF53254">
    <property type="entry name" value="Phosphoglycerate mutase-like"/>
    <property type="match status" value="1"/>
</dbReference>
<dbReference type="InterPro" id="IPR029033">
    <property type="entry name" value="His_PPase_superfam"/>
</dbReference>
<evidence type="ECO:0000313" key="1">
    <source>
        <dbReference type="EMBL" id="WXB97133.1"/>
    </source>
</evidence>
<proteinExistence type="predicted"/>
<dbReference type="PANTHER" id="PTHR48100:SF1">
    <property type="entry name" value="HISTIDINE PHOSPHATASE FAMILY PROTEIN-RELATED"/>
    <property type="match status" value="1"/>
</dbReference>